<evidence type="ECO:0000313" key="1">
    <source>
        <dbReference type="EMBL" id="RXH41068.1"/>
    </source>
</evidence>
<dbReference type="Pfam" id="PF25209">
    <property type="entry name" value="Phage_capsid_4"/>
    <property type="match status" value="1"/>
</dbReference>
<evidence type="ECO:0008006" key="3">
    <source>
        <dbReference type="Google" id="ProtNLM"/>
    </source>
</evidence>
<comment type="caution">
    <text evidence="1">The sequence shown here is derived from an EMBL/GenBank/DDBJ whole genome shotgun (WGS) entry which is preliminary data.</text>
</comment>
<evidence type="ECO:0000313" key="2">
    <source>
        <dbReference type="Proteomes" id="UP000290565"/>
    </source>
</evidence>
<protein>
    <recommendedName>
        <fullName evidence="3">Peptidase U35</fullName>
    </recommendedName>
</protein>
<gene>
    <name evidence="1" type="ORF">XH94_09500</name>
</gene>
<organism evidence="1 2">
    <name type="scientific">Bradyrhizobium zhanjiangense</name>
    <dbReference type="NCBI Taxonomy" id="1325107"/>
    <lineage>
        <taxon>Bacteria</taxon>
        <taxon>Pseudomonadati</taxon>
        <taxon>Pseudomonadota</taxon>
        <taxon>Alphaproteobacteria</taxon>
        <taxon>Hyphomicrobiales</taxon>
        <taxon>Nitrobacteraceae</taxon>
        <taxon>Bradyrhizobium</taxon>
    </lineage>
</organism>
<name>A0A4Q0SQY5_9BRAD</name>
<dbReference type="AlphaFoldDB" id="A0A4Q0SQY5"/>
<dbReference type="EMBL" id="LBJM01000023">
    <property type="protein sequence ID" value="RXH41068.1"/>
    <property type="molecule type" value="Genomic_DNA"/>
</dbReference>
<sequence length="577" mass="62255">MRRDNSVALEIRDASIRPRSFNADDNTIEVIAASATPVARRDARGEFLEILDAAGADLDALRGASVLDGHQQGGVASILGTVEDAWREGDTIAARLRLSTRPEVAAIVEDIRQGIIASVSVGYVVDEWKDSTVKGKRARTATRWTPREISFVAIGADPVARSRNIEGTLDISDRATINPQIRQLADQLGISRGLTDSLIDRGATIEMARSEMLDHIRTQRDDPQVFVRNVADALYHTRIDPSVPLAPAARAYAGMTCADIARELLNRAGVSVTGMSPPALISRAIDAPMTTSDFASIMATVYDKTMRQAYGAVPSGLIRVARETTAQDFRAKSRVQLDHSGLTLDKVSEAGEFKFGGLIDSQESYSIDSYGKILNLSRKLLINDNIGALADVARRIGMAAREFERQQLVTLLISNSGAGPVMSDGVALFNAAHKNVGTAGVPSETTLSEARLLMRDQTGPGGGLISVVPRYLVCPSELETSCEKLITSIQATQTSNVNVFAFLDLVIEPRLTDPKRYYVVADPAQVDGLEFAFLAGQSGPQTESRSGFEVDGIQVKVRDDYGAGFVEWRSWCTNAGA</sequence>
<dbReference type="Proteomes" id="UP000290565">
    <property type="component" value="Unassembled WGS sequence"/>
</dbReference>
<reference evidence="1 2" key="1">
    <citation type="submission" date="2015-04" db="EMBL/GenBank/DDBJ databases">
        <title>Comparative genomics of rhizobia nodulating Arachis hypogaea in China.</title>
        <authorList>
            <person name="Li Y."/>
        </authorList>
    </citation>
    <scope>NUCLEOTIDE SEQUENCE [LARGE SCALE GENOMIC DNA]</scope>
    <source>
        <strain evidence="1 2">CCBAU 51787</strain>
    </source>
</reference>
<proteinExistence type="predicted"/>
<accession>A0A4Q0SQY5</accession>